<evidence type="ECO:0000313" key="1">
    <source>
        <dbReference type="EMBL" id="MYM71751.1"/>
    </source>
</evidence>
<name>A0A7X4KEV7_9BURK</name>
<evidence type="ECO:0000313" key="2">
    <source>
        <dbReference type="Proteomes" id="UP000469734"/>
    </source>
</evidence>
<dbReference type="Proteomes" id="UP000469734">
    <property type="component" value="Unassembled WGS sequence"/>
</dbReference>
<dbReference type="EMBL" id="WWCR01000004">
    <property type="protein sequence ID" value="MYM71751.1"/>
    <property type="molecule type" value="Genomic_DNA"/>
</dbReference>
<dbReference type="RefSeq" id="WP_161049392.1">
    <property type="nucleotide sequence ID" value="NZ_WWCR01000004.1"/>
</dbReference>
<sequence length="465" mass="53715">MNHLTWPELGNLIKNPGAHVPGRIESSNTRWVDFERFASLLRITSSRLKQGCRDELGLDADGDLRGIRICPQCWGEAYYHSVFFDLGILDECPFHKCKLRSPCKRCTSQLRFSLRLQKAKGTFEHHCVGCKSTTPGVTELIKAASLGFDFTETFEQEGAEFLNWWKQFGKLFPARDILGSQLLYGRTVLERTKYSKYLPWVRYIANTSDPYHLPPWLPSEATSPSKYVHWLENMSIRHELVMRDTANQELWASDMAHSYRGLKKYIYARFIRPHARCYHEMLKLRWQQCQSLDGEDLCPTAVAFIAWRMAVEGVIRVQDLRGVRQRGFEFRLFSIPKYSGMSMEGKLRWSYYMFLSLWFEMLQKKHIRIMFSLTNGSSQFPYQCVPCSQIVSASGVDQRTAIHLLVPDAGELTVRGHGSCHGFSAKSVKNIPDGEYCSDFSQASQCLFQIAFYRSGSRSYNEVWL</sequence>
<evidence type="ECO:0008006" key="3">
    <source>
        <dbReference type="Google" id="ProtNLM"/>
    </source>
</evidence>
<proteinExistence type="predicted"/>
<comment type="caution">
    <text evidence="1">The sequence shown here is derived from an EMBL/GenBank/DDBJ whole genome shotgun (WGS) entry which is preliminary data.</text>
</comment>
<gene>
    <name evidence="1" type="ORF">GTP56_06005</name>
</gene>
<protein>
    <recommendedName>
        <fullName evidence="3">TniQ protein</fullName>
    </recommendedName>
</protein>
<dbReference type="AlphaFoldDB" id="A0A7X4KEV7"/>
<reference evidence="1 2" key="1">
    <citation type="submission" date="2019-12" db="EMBL/GenBank/DDBJ databases">
        <title>Novel species isolated from a subtropical stream in China.</title>
        <authorList>
            <person name="Lu H."/>
        </authorList>
    </citation>
    <scope>NUCLEOTIDE SEQUENCE [LARGE SCALE GENOMIC DNA]</scope>
    <source>
        <strain evidence="1 2">FT134W</strain>
    </source>
</reference>
<accession>A0A7X4KEV7</accession>
<organism evidence="1 2">
    <name type="scientific">Duganella margarita</name>
    <dbReference type="NCBI Taxonomy" id="2692170"/>
    <lineage>
        <taxon>Bacteria</taxon>
        <taxon>Pseudomonadati</taxon>
        <taxon>Pseudomonadota</taxon>
        <taxon>Betaproteobacteria</taxon>
        <taxon>Burkholderiales</taxon>
        <taxon>Oxalobacteraceae</taxon>
        <taxon>Telluria group</taxon>
        <taxon>Duganella</taxon>
    </lineage>
</organism>